<dbReference type="InterPro" id="IPR024077">
    <property type="entry name" value="Neurolysin/TOP_dom2"/>
</dbReference>
<dbReference type="Gene3D" id="1.10.1370.10">
    <property type="entry name" value="Neurolysin, domain 3"/>
    <property type="match status" value="1"/>
</dbReference>
<dbReference type="GO" id="GO:0046872">
    <property type="term" value="F:metal ion binding"/>
    <property type="evidence" value="ECO:0007669"/>
    <property type="project" value="UniProtKB-UniRule"/>
</dbReference>
<evidence type="ECO:0000256" key="6">
    <source>
        <dbReference type="ARBA" id="ARBA00023049"/>
    </source>
</evidence>
<evidence type="ECO:0000313" key="10">
    <source>
        <dbReference type="Proteomes" id="UP000603912"/>
    </source>
</evidence>
<evidence type="ECO:0000256" key="3">
    <source>
        <dbReference type="ARBA" id="ARBA00022723"/>
    </source>
</evidence>
<dbReference type="Pfam" id="PF01432">
    <property type="entry name" value="Peptidase_M3"/>
    <property type="match status" value="1"/>
</dbReference>
<accession>A0A917I4W7</accession>
<dbReference type="PANTHER" id="PTHR43660">
    <property type="entry name" value="DIPEPTIDYL CARBOXYPEPTIDASE"/>
    <property type="match status" value="1"/>
</dbReference>
<reference evidence="9" key="1">
    <citation type="journal article" date="2014" name="Int. J. Syst. Evol. Microbiol.">
        <title>Complete genome sequence of Corynebacterium casei LMG S-19264T (=DSM 44701T), isolated from a smear-ripened cheese.</title>
        <authorList>
            <consortium name="US DOE Joint Genome Institute (JGI-PGF)"/>
            <person name="Walter F."/>
            <person name="Albersmeier A."/>
            <person name="Kalinowski J."/>
            <person name="Ruckert C."/>
        </authorList>
    </citation>
    <scope>NUCLEOTIDE SEQUENCE</scope>
    <source>
        <strain evidence="9">CGMCC 1.12214</strain>
    </source>
</reference>
<evidence type="ECO:0000256" key="2">
    <source>
        <dbReference type="ARBA" id="ARBA00022670"/>
    </source>
</evidence>
<comment type="caution">
    <text evidence="9">The sequence shown here is derived from an EMBL/GenBank/DDBJ whole genome shotgun (WGS) entry which is preliminary data.</text>
</comment>
<name>A0A917I4W7_9HYPH</name>
<dbReference type="PANTHER" id="PTHR43660:SF1">
    <property type="entry name" value="DIPEPTIDYL CARBOXYPEPTIDASE"/>
    <property type="match status" value="1"/>
</dbReference>
<dbReference type="GO" id="GO:0005829">
    <property type="term" value="C:cytosol"/>
    <property type="evidence" value="ECO:0007669"/>
    <property type="project" value="TreeGrafter"/>
</dbReference>
<dbReference type="CDD" id="cd06456">
    <property type="entry name" value="M3A_DCP"/>
    <property type="match status" value="1"/>
</dbReference>
<evidence type="ECO:0000256" key="7">
    <source>
        <dbReference type="RuleBase" id="RU003435"/>
    </source>
</evidence>
<reference evidence="9" key="2">
    <citation type="submission" date="2020-09" db="EMBL/GenBank/DDBJ databases">
        <authorList>
            <person name="Sun Q."/>
            <person name="Zhou Y."/>
        </authorList>
    </citation>
    <scope>NUCLEOTIDE SEQUENCE</scope>
    <source>
        <strain evidence="9">CGMCC 1.12214</strain>
    </source>
</reference>
<keyword evidence="2 7" id="KW-0645">Protease</keyword>
<keyword evidence="5 7" id="KW-0862">Zinc</keyword>
<evidence type="ECO:0000256" key="4">
    <source>
        <dbReference type="ARBA" id="ARBA00022801"/>
    </source>
</evidence>
<dbReference type="AlphaFoldDB" id="A0A917I4W7"/>
<evidence type="ECO:0000256" key="1">
    <source>
        <dbReference type="ARBA" id="ARBA00006040"/>
    </source>
</evidence>
<sequence length="701" mass="77511">MSGATSGITSATANPLLETWTAPFGLPPFDRIKPEHYRPAFEAALERNRAEIDAIANDPAEPTFENTVDALERSGDLLDRVGGVFWNLAGAHTNPELQGIEREMSPKLAKHFSDIAMNAALFGRVDALFGRIDDLDLDDEQRRVLELTHKRFVRAGAKLQGPARERLAAIVERLAALGTQFSQNVLADEAGYKLVLETDADKAGLPDWLLDAARRAGDEGGHPGQAVITLSRSSIEPFLQFSTNRALREKAFEAWTHRGQMGGETDNRAIVAETLRLRAERARLLGYPTFAAYKLDNTMAKTPGAVQDLLDRVWAPAKLRAAEERDDLAEAARAEGANIEIGPHDWRHYAAKVRKAKHDLDEAELKPYFQLERMIEAAFDTATRLFGVRFTERPDLPVYHPDVRAWEVTDADGEHVAVFLGDYFARPSKRSGAWMSSYRGQRKLGGEVRPIIVNVMNFSKGGEGQPSLLSFDDARTLFHEFGHGLHGMLSDVVYPSIAGTSVSRDFVEFPSQLYEHWLMQPAVLRRFARHAETGEPMPEALLARVLAARNFNQGFATVEYTSSALVDLAFHSLENADDIDPIAFEAGVLQRLGMPPAMVMRHRTPHFAHVFSGDGYSSGYYSYLWSEVLDADGFAAFEEAGDIFSPGVAERLKTFVYSAGGKQDPAEAYRAFRGRDPDVQALLRKRGFLGDPNAQAPAGDA</sequence>
<comment type="cofactor">
    <cofactor evidence="7">
        <name>Zn(2+)</name>
        <dbReference type="ChEBI" id="CHEBI:29105"/>
    </cofactor>
    <text evidence="7">Binds 1 zinc ion.</text>
</comment>
<evidence type="ECO:0000313" key="9">
    <source>
        <dbReference type="EMBL" id="GGH09278.1"/>
    </source>
</evidence>
<keyword evidence="10" id="KW-1185">Reference proteome</keyword>
<gene>
    <name evidence="9" type="primary">dcp</name>
    <name evidence="9" type="ORF">GCM10007036_05240</name>
</gene>
<comment type="similarity">
    <text evidence="1 7">Belongs to the peptidase M3 family.</text>
</comment>
<protein>
    <submittedName>
        <fullName evidence="9">Dipeptidyl carboxypeptidase II</fullName>
    </submittedName>
</protein>
<dbReference type="SUPFAM" id="SSF55486">
    <property type="entry name" value="Metalloproteases ('zincins'), catalytic domain"/>
    <property type="match status" value="1"/>
</dbReference>
<keyword evidence="6 7" id="KW-0482">Metalloprotease</keyword>
<dbReference type="Gene3D" id="3.40.390.10">
    <property type="entry name" value="Collagenase (Catalytic Domain)"/>
    <property type="match status" value="1"/>
</dbReference>
<keyword evidence="3 7" id="KW-0479">Metal-binding</keyword>
<dbReference type="GO" id="GO:0006508">
    <property type="term" value="P:proteolysis"/>
    <property type="evidence" value="ECO:0007669"/>
    <property type="project" value="UniProtKB-KW"/>
</dbReference>
<dbReference type="Proteomes" id="UP000603912">
    <property type="component" value="Unassembled WGS sequence"/>
</dbReference>
<evidence type="ECO:0000259" key="8">
    <source>
        <dbReference type="Pfam" id="PF01432"/>
    </source>
</evidence>
<dbReference type="FunFam" id="3.40.390.10:FF:000009">
    <property type="entry name" value="Oligopeptidase A"/>
    <property type="match status" value="1"/>
</dbReference>
<dbReference type="EMBL" id="BMES01000001">
    <property type="protein sequence ID" value="GGH09278.1"/>
    <property type="molecule type" value="Genomic_DNA"/>
</dbReference>
<dbReference type="GO" id="GO:0004180">
    <property type="term" value="F:carboxypeptidase activity"/>
    <property type="evidence" value="ECO:0007669"/>
    <property type="project" value="UniProtKB-KW"/>
</dbReference>
<dbReference type="InterPro" id="IPR024079">
    <property type="entry name" value="MetalloPept_cat_dom_sf"/>
</dbReference>
<proteinExistence type="inferred from homology"/>
<dbReference type="Gene3D" id="1.10.1370.40">
    <property type="match status" value="1"/>
</dbReference>
<evidence type="ECO:0000256" key="5">
    <source>
        <dbReference type="ARBA" id="ARBA00022833"/>
    </source>
</evidence>
<keyword evidence="4 7" id="KW-0378">Hydrolase</keyword>
<feature type="domain" description="Peptidase M3A/M3B catalytic" evidence="8">
    <location>
        <begin position="239"/>
        <end position="687"/>
    </location>
</feature>
<dbReference type="RefSeq" id="WP_188516170.1">
    <property type="nucleotide sequence ID" value="NZ_BMES01000001.1"/>
</dbReference>
<dbReference type="InterPro" id="IPR045090">
    <property type="entry name" value="Pept_M3A_M3B"/>
</dbReference>
<dbReference type="InterPro" id="IPR001567">
    <property type="entry name" value="Pept_M3A_M3B_dom"/>
</dbReference>
<organism evidence="9 10">
    <name type="scientific">Alsobacter metallidurans</name>
    <dbReference type="NCBI Taxonomy" id="340221"/>
    <lineage>
        <taxon>Bacteria</taxon>
        <taxon>Pseudomonadati</taxon>
        <taxon>Pseudomonadota</taxon>
        <taxon>Alphaproteobacteria</taxon>
        <taxon>Hyphomicrobiales</taxon>
        <taxon>Alsobacteraceae</taxon>
        <taxon>Alsobacter</taxon>
    </lineage>
</organism>
<keyword evidence="9" id="KW-0121">Carboxypeptidase</keyword>
<dbReference type="InterPro" id="IPR034005">
    <property type="entry name" value="M3A_DCP"/>
</dbReference>
<dbReference type="GO" id="GO:0004222">
    <property type="term" value="F:metalloendopeptidase activity"/>
    <property type="evidence" value="ECO:0007669"/>
    <property type="project" value="InterPro"/>
</dbReference>